<accession>A0A9P0H4X4</accession>
<reference evidence="1" key="1">
    <citation type="submission" date="2022-01" db="EMBL/GenBank/DDBJ databases">
        <authorList>
            <person name="King R."/>
        </authorList>
    </citation>
    <scope>NUCLEOTIDE SEQUENCE</scope>
</reference>
<dbReference type="AlphaFoldDB" id="A0A9P0H4X4"/>
<evidence type="ECO:0000313" key="1">
    <source>
        <dbReference type="EMBL" id="CAH1395102.1"/>
    </source>
</evidence>
<name>A0A9P0H4X4_NEZVI</name>
<gene>
    <name evidence="1" type="ORF">NEZAVI_LOCUS5434</name>
</gene>
<keyword evidence="2" id="KW-1185">Reference proteome</keyword>
<dbReference type="EMBL" id="OV725079">
    <property type="protein sequence ID" value="CAH1395102.1"/>
    <property type="molecule type" value="Genomic_DNA"/>
</dbReference>
<sequence length="74" mass="8519">MMRSQKNFWKKGYSKRIIGSPRLQWTDGVSGRRCMVHLRSKKLEGNGREQRSLAVDLARGLDSQLRCNGGRRSL</sequence>
<protein>
    <submittedName>
        <fullName evidence="1">Uncharacterized protein</fullName>
    </submittedName>
</protein>
<organism evidence="1 2">
    <name type="scientific">Nezara viridula</name>
    <name type="common">Southern green stink bug</name>
    <name type="synonym">Cimex viridulus</name>
    <dbReference type="NCBI Taxonomy" id="85310"/>
    <lineage>
        <taxon>Eukaryota</taxon>
        <taxon>Metazoa</taxon>
        <taxon>Ecdysozoa</taxon>
        <taxon>Arthropoda</taxon>
        <taxon>Hexapoda</taxon>
        <taxon>Insecta</taxon>
        <taxon>Pterygota</taxon>
        <taxon>Neoptera</taxon>
        <taxon>Paraneoptera</taxon>
        <taxon>Hemiptera</taxon>
        <taxon>Heteroptera</taxon>
        <taxon>Panheteroptera</taxon>
        <taxon>Pentatomomorpha</taxon>
        <taxon>Pentatomoidea</taxon>
        <taxon>Pentatomidae</taxon>
        <taxon>Pentatominae</taxon>
        <taxon>Nezara</taxon>
    </lineage>
</organism>
<evidence type="ECO:0000313" key="2">
    <source>
        <dbReference type="Proteomes" id="UP001152798"/>
    </source>
</evidence>
<proteinExistence type="predicted"/>
<dbReference type="Proteomes" id="UP001152798">
    <property type="component" value="Chromosome 3"/>
</dbReference>